<evidence type="ECO:0000313" key="1">
    <source>
        <dbReference type="EMBL" id="CAF4081324.1"/>
    </source>
</evidence>
<dbReference type="Proteomes" id="UP000681967">
    <property type="component" value="Unassembled WGS sequence"/>
</dbReference>
<sequence length="54" mass="6497">YGKFLYEVNQYATQSTIKRKRMEEEKKIVVVNSLTINSDHGDYRQEKLFKHSDM</sequence>
<gene>
    <name evidence="1" type="ORF">BYL167_LOCUS18087</name>
</gene>
<feature type="non-terminal residue" evidence="1">
    <location>
        <position position="1"/>
    </location>
</feature>
<organism evidence="1 2">
    <name type="scientific">Rotaria magnacalcarata</name>
    <dbReference type="NCBI Taxonomy" id="392030"/>
    <lineage>
        <taxon>Eukaryota</taxon>
        <taxon>Metazoa</taxon>
        <taxon>Spiralia</taxon>
        <taxon>Gnathifera</taxon>
        <taxon>Rotifera</taxon>
        <taxon>Eurotatoria</taxon>
        <taxon>Bdelloidea</taxon>
        <taxon>Philodinida</taxon>
        <taxon>Philodinidae</taxon>
        <taxon>Rotaria</taxon>
    </lineage>
</organism>
<reference evidence="1" key="1">
    <citation type="submission" date="2021-02" db="EMBL/GenBank/DDBJ databases">
        <authorList>
            <person name="Nowell W R."/>
        </authorList>
    </citation>
    <scope>NUCLEOTIDE SEQUENCE</scope>
</reference>
<evidence type="ECO:0000313" key="2">
    <source>
        <dbReference type="Proteomes" id="UP000681967"/>
    </source>
</evidence>
<proteinExistence type="predicted"/>
<accession>A0A8S2Q279</accession>
<dbReference type="EMBL" id="CAJOBH010007339">
    <property type="protein sequence ID" value="CAF4081324.1"/>
    <property type="molecule type" value="Genomic_DNA"/>
</dbReference>
<comment type="caution">
    <text evidence="1">The sequence shown here is derived from an EMBL/GenBank/DDBJ whole genome shotgun (WGS) entry which is preliminary data.</text>
</comment>
<protein>
    <submittedName>
        <fullName evidence="1">Uncharacterized protein</fullName>
    </submittedName>
</protein>
<name>A0A8S2Q279_9BILA</name>
<dbReference type="AlphaFoldDB" id="A0A8S2Q279"/>